<feature type="transmembrane region" description="Helical" evidence="14">
    <location>
        <begin position="132"/>
        <end position="157"/>
    </location>
</feature>
<dbReference type="SUPFAM" id="SSF55729">
    <property type="entry name" value="Acyl-CoA N-acyltransferases (Nat)"/>
    <property type="match status" value="1"/>
</dbReference>
<keyword evidence="5" id="KW-1003">Cell membrane</keyword>
<proteinExistence type="inferred from homology"/>
<dbReference type="InterPro" id="IPR024320">
    <property type="entry name" value="LPG_synthase_C"/>
</dbReference>
<feature type="domain" description="Phosphatidylglycerol lysyltransferase C-terminal" evidence="15">
    <location>
        <begin position="538"/>
        <end position="827"/>
    </location>
</feature>
<keyword evidence="11" id="KW-0046">Antibiotic resistance</keyword>
<comment type="subcellular location">
    <subcellularLocation>
        <location evidence="1">Cell membrane</location>
        <topology evidence="1">Multi-pass membrane protein</topology>
    </subcellularLocation>
</comment>
<comment type="caution">
    <text evidence="16">The sequence shown here is derived from an EMBL/GenBank/DDBJ whole genome shotgun (WGS) entry which is preliminary data.</text>
</comment>
<keyword evidence="6" id="KW-0808">Transferase</keyword>
<feature type="transmembrane region" description="Helical" evidence="14">
    <location>
        <begin position="424"/>
        <end position="442"/>
    </location>
</feature>
<dbReference type="RefSeq" id="WP_379510020.1">
    <property type="nucleotide sequence ID" value="NZ_JBHRTQ010000008.1"/>
</dbReference>
<evidence type="ECO:0000256" key="13">
    <source>
        <dbReference type="ARBA" id="ARBA00047540"/>
    </source>
</evidence>
<evidence type="ECO:0000256" key="9">
    <source>
        <dbReference type="ARBA" id="ARBA00023098"/>
    </source>
</evidence>
<comment type="similarity">
    <text evidence="2">Belongs to the LPG synthase family.</text>
</comment>
<dbReference type="Proteomes" id="UP001595604">
    <property type="component" value="Unassembled WGS sequence"/>
</dbReference>
<keyword evidence="9" id="KW-0443">Lipid metabolism</keyword>
<evidence type="ECO:0000256" key="11">
    <source>
        <dbReference type="ARBA" id="ARBA00023251"/>
    </source>
</evidence>
<evidence type="ECO:0000313" key="17">
    <source>
        <dbReference type="Proteomes" id="UP001595604"/>
    </source>
</evidence>
<dbReference type="PANTHER" id="PTHR34697:SF2">
    <property type="entry name" value="PHOSPHATIDYLGLYCEROL LYSYLTRANSFERASE"/>
    <property type="match status" value="1"/>
</dbReference>
<evidence type="ECO:0000256" key="14">
    <source>
        <dbReference type="SAM" id="Phobius"/>
    </source>
</evidence>
<feature type="transmembrane region" description="Helical" evidence="14">
    <location>
        <begin position="208"/>
        <end position="231"/>
    </location>
</feature>
<evidence type="ECO:0000256" key="7">
    <source>
        <dbReference type="ARBA" id="ARBA00022692"/>
    </source>
</evidence>
<dbReference type="EMBL" id="JBHRTQ010000008">
    <property type="protein sequence ID" value="MFC3174636.1"/>
    <property type="molecule type" value="Genomic_DNA"/>
</dbReference>
<feature type="transmembrane region" description="Helical" evidence="14">
    <location>
        <begin position="17"/>
        <end position="39"/>
    </location>
</feature>
<dbReference type="EC" id="2.3.2.3" evidence="3"/>
<evidence type="ECO:0000256" key="12">
    <source>
        <dbReference type="ARBA" id="ARBA00031899"/>
    </source>
</evidence>
<evidence type="ECO:0000256" key="4">
    <source>
        <dbReference type="ARBA" id="ARBA00021546"/>
    </source>
</evidence>
<evidence type="ECO:0000256" key="5">
    <source>
        <dbReference type="ARBA" id="ARBA00022475"/>
    </source>
</evidence>
<evidence type="ECO:0000256" key="6">
    <source>
        <dbReference type="ARBA" id="ARBA00022679"/>
    </source>
</evidence>
<feature type="transmembrane region" description="Helical" evidence="14">
    <location>
        <begin position="243"/>
        <end position="265"/>
    </location>
</feature>
<feature type="transmembrane region" description="Helical" evidence="14">
    <location>
        <begin position="329"/>
        <end position="352"/>
    </location>
</feature>
<evidence type="ECO:0000256" key="8">
    <source>
        <dbReference type="ARBA" id="ARBA00022989"/>
    </source>
</evidence>
<keyword evidence="10 14" id="KW-0472">Membrane</keyword>
<dbReference type="Pfam" id="PF03706">
    <property type="entry name" value="LPG_synthase_TM"/>
    <property type="match status" value="1"/>
</dbReference>
<sequence length="847" mass="89522">MLAAHPSHRRPRRLPRWLPLAAGGLIAAAILTAAFLHFARGLDPAAIRVALAALPAGRLVAAVGLTAASYVLLAGYDALALASLDQKVPWPTILRASFTSYAISHNLGLGLVTGGSARLVLYRRAGVAPAMVARVVVIASGAFWCGVAGIAAGALLFHARPLALFGVVLSPVLAHACGAAVIALLASLPFAGRVLGGTRLALPGRPGHIAGLLATAVLDLALSVGALLVLVPSLGPEDFPQLFLAYALAVVAGLVTHVPGGLGVFEGTVLAALNRHGPELAAGLIAYRAIYYLLPLALSLALNGALALRATCRRGGAVGRALAVIAFETAPMAMAAMVFTGGLILLLSGVLPAVHDRLRTLRAMVALPVVEAAHLAASLTGAALLLVAPALLSRSRSGFATARALLLVGALFSLAKGLDFEEAGLMLAMAGALHGFGAAFYRQSLGAFSSHNRVWLAAAMVAVIAAVVSGFATYPRMTLVSDPWFHFGWRADLSRYLRASFATCALMAAFAVRELLSRPPVLVGLTALPEAVFAAATAQSGRSDAMLALTGDKRFLVAPQGDAFLMFRPLGRTWFVMGDPVGHPARWADLVWELRRQSDRVGTRLCFYQIGDAFLPLALELGLRPVKYGEEALISLDEFTLSGSCMKGLRNSHAQGARSGLALELVPRARVPEILGELRCVSEAWLARHGGREKRFSLGAFDPAYLARCDMAVVRGAGGEAVAFANLWRSGDGAELSVDLMRQRPEAPAGTMDFLLVELMESAKKQHFARFNLGVAPLSGMRGGRLATPWTRGARFAFGFSRLRYNFQGLRRYKEKFAPAWHNRYIALPHGLAGYRALIQLLRLIGR</sequence>
<evidence type="ECO:0000256" key="2">
    <source>
        <dbReference type="ARBA" id="ARBA00008627"/>
    </source>
</evidence>
<name>A0ABV7IUZ5_9SPHN</name>
<evidence type="ECO:0000256" key="10">
    <source>
        <dbReference type="ARBA" id="ARBA00023136"/>
    </source>
</evidence>
<dbReference type="InterPro" id="IPR022791">
    <property type="entry name" value="L-PG_synthase/AglD"/>
</dbReference>
<evidence type="ECO:0000256" key="1">
    <source>
        <dbReference type="ARBA" id="ARBA00004651"/>
    </source>
</evidence>
<feature type="transmembrane region" description="Helical" evidence="14">
    <location>
        <begin position="93"/>
        <end position="112"/>
    </location>
</feature>
<feature type="transmembrane region" description="Helical" evidence="14">
    <location>
        <begin position="372"/>
        <end position="392"/>
    </location>
</feature>
<dbReference type="PANTHER" id="PTHR34697">
    <property type="entry name" value="PHOSPHATIDYLGLYCEROL LYSYLTRANSFERASE"/>
    <property type="match status" value="1"/>
</dbReference>
<dbReference type="InterPro" id="IPR051211">
    <property type="entry name" value="PG_lysyltransferase"/>
</dbReference>
<evidence type="ECO:0000313" key="16">
    <source>
        <dbReference type="EMBL" id="MFC3174636.1"/>
    </source>
</evidence>
<accession>A0ABV7IUZ5</accession>
<keyword evidence="17" id="KW-1185">Reference proteome</keyword>
<keyword evidence="8 14" id="KW-1133">Transmembrane helix</keyword>
<feature type="transmembrane region" description="Helical" evidence="14">
    <location>
        <begin position="164"/>
        <end position="188"/>
    </location>
</feature>
<comment type="catalytic activity">
    <reaction evidence="13">
        <text>L-lysyl-tRNA(Lys) + a 1,2-diacyl-sn-glycero-3-phospho-(1'-sn-glycerol) = a 1,2-diacyl-sn-glycero-3-phospho-1'-(3'-O-L-lysyl)-sn-glycerol + tRNA(Lys)</text>
        <dbReference type="Rhea" id="RHEA:10668"/>
        <dbReference type="Rhea" id="RHEA-COMP:9696"/>
        <dbReference type="Rhea" id="RHEA-COMP:9697"/>
        <dbReference type="ChEBI" id="CHEBI:64716"/>
        <dbReference type="ChEBI" id="CHEBI:75792"/>
        <dbReference type="ChEBI" id="CHEBI:78442"/>
        <dbReference type="ChEBI" id="CHEBI:78529"/>
        <dbReference type="EC" id="2.3.2.3"/>
    </reaction>
</comment>
<dbReference type="Pfam" id="PF09924">
    <property type="entry name" value="LPG_synthase_C"/>
    <property type="match status" value="1"/>
</dbReference>
<dbReference type="InterPro" id="IPR016181">
    <property type="entry name" value="Acyl_CoA_acyltransferase"/>
</dbReference>
<protein>
    <recommendedName>
        <fullName evidence="4">Phosphatidylglycerol lysyltransferase</fullName>
        <ecNumber evidence="3">2.3.2.3</ecNumber>
    </recommendedName>
    <alternativeName>
        <fullName evidence="12">Lysylphosphatidylglycerol synthase</fullName>
    </alternativeName>
</protein>
<dbReference type="NCBIfam" id="NF033480">
    <property type="entry name" value="bifunc_MprF"/>
    <property type="match status" value="1"/>
</dbReference>
<organism evidence="16 17">
    <name type="scientific">Novosphingobium bradum</name>
    <dbReference type="NCBI Taxonomy" id="1737444"/>
    <lineage>
        <taxon>Bacteria</taxon>
        <taxon>Pseudomonadati</taxon>
        <taxon>Pseudomonadota</taxon>
        <taxon>Alphaproteobacteria</taxon>
        <taxon>Sphingomonadales</taxon>
        <taxon>Sphingomonadaceae</taxon>
        <taxon>Novosphingobium</taxon>
    </lineage>
</organism>
<keyword evidence="7 14" id="KW-0812">Transmembrane</keyword>
<feature type="transmembrane region" description="Helical" evidence="14">
    <location>
        <begin position="59"/>
        <end position="81"/>
    </location>
</feature>
<feature type="transmembrane region" description="Helical" evidence="14">
    <location>
        <begin position="399"/>
        <end position="418"/>
    </location>
</feature>
<gene>
    <name evidence="16" type="primary">mprF</name>
    <name evidence="16" type="ORF">ACFOD9_10265</name>
</gene>
<reference evidence="17" key="1">
    <citation type="journal article" date="2019" name="Int. J. Syst. Evol. Microbiol.">
        <title>The Global Catalogue of Microorganisms (GCM) 10K type strain sequencing project: providing services to taxonomists for standard genome sequencing and annotation.</title>
        <authorList>
            <consortium name="The Broad Institute Genomics Platform"/>
            <consortium name="The Broad Institute Genome Sequencing Center for Infectious Disease"/>
            <person name="Wu L."/>
            <person name="Ma J."/>
        </authorList>
    </citation>
    <scope>NUCLEOTIDE SEQUENCE [LARGE SCALE GENOMIC DNA]</scope>
    <source>
        <strain evidence="17">KCTC 42984</strain>
    </source>
</reference>
<evidence type="ECO:0000256" key="3">
    <source>
        <dbReference type="ARBA" id="ARBA00012014"/>
    </source>
</evidence>
<feature type="transmembrane region" description="Helical" evidence="14">
    <location>
        <begin position="285"/>
        <end position="308"/>
    </location>
</feature>
<evidence type="ECO:0000259" key="15">
    <source>
        <dbReference type="Pfam" id="PF09924"/>
    </source>
</evidence>
<feature type="transmembrane region" description="Helical" evidence="14">
    <location>
        <begin position="454"/>
        <end position="475"/>
    </location>
</feature>